<dbReference type="Proteomes" id="UP001368318">
    <property type="component" value="Chromosome"/>
</dbReference>
<dbReference type="EMBL" id="CP136924">
    <property type="protein sequence ID" value="WXA02345.1"/>
    <property type="molecule type" value="Genomic_DNA"/>
</dbReference>
<evidence type="ECO:0000313" key="4">
    <source>
        <dbReference type="Proteomes" id="UP001368318"/>
    </source>
</evidence>
<sequence>MQANDSLEDIIKGAFINMTKAFIFYVPERLITLLKLTDNKEVQKMINKVYVIDSEGYFVDPNEKATMISMQKRTILNEAIFNLYALKDKYTKEQFDYIVEKYSDQVDAFLFLTEWMNTHVAQEVANLTKDQQSAFEWQYQTHQKHKDEFAAKFQVQTAFAKHLDVTSEKTKAVIKNFKSLVPNLNQPTTPQTTAPKPQTESSTTPPPKQGNKRIEKKQRLKQLKATTKDTAENFLLETVFNLKIAKKC</sequence>
<evidence type="ECO:0000313" key="2">
    <source>
        <dbReference type="EMBL" id="WXA02345.1"/>
    </source>
</evidence>
<dbReference type="KEGG" id="mcaa:R3L15_10215"/>
<keyword evidence="4" id="KW-1185">Reference proteome</keyword>
<evidence type="ECO:0000256" key="1">
    <source>
        <dbReference type="SAM" id="MobiDB-lite"/>
    </source>
</evidence>
<protein>
    <submittedName>
        <fullName evidence="3">Uncharacterized protein</fullName>
    </submittedName>
</protein>
<reference evidence="3 4" key="1">
    <citation type="submission" date="2023-10" db="EMBL/GenBank/DDBJ databases">
        <title>Culture-based analysis of two novel bacteria associated with mangrove crab gills.</title>
        <authorList>
            <person name="Yang X."/>
            <person name="Garuglieri E."/>
            <person name="Van Goethem M.W."/>
            <person name="Fusi M."/>
            <person name="Marasco R."/>
            <person name="Daffonchio D.G."/>
        </authorList>
    </citation>
    <scope>NUCLEOTIDE SEQUENCE</scope>
    <source>
        <strain evidence="3">UG2-1</strain>
        <strain evidence="2">UG2-2</strain>
        <strain evidence="4">UG2_2</strain>
    </source>
</reference>
<dbReference type="EMBL" id="CP136925">
    <property type="protein sequence ID" value="WXA12493.1"/>
    <property type="molecule type" value="Genomic_DNA"/>
</dbReference>
<feature type="region of interest" description="Disordered" evidence="1">
    <location>
        <begin position="182"/>
        <end position="218"/>
    </location>
</feature>
<gene>
    <name evidence="3" type="ORF">R3L15_10215</name>
    <name evidence="2" type="ORF">R3L16_11370</name>
</gene>
<dbReference type="RefSeq" id="WP_338731507.1">
    <property type="nucleotide sequence ID" value="NZ_CP136924.1"/>
</dbReference>
<feature type="compositionally biased region" description="Low complexity" evidence="1">
    <location>
        <begin position="186"/>
        <end position="199"/>
    </location>
</feature>
<proteinExistence type="predicted"/>
<dbReference type="AlphaFoldDB" id="A0AAU6P4U4"/>
<evidence type="ECO:0000313" key="3">
    <source>
        <dbReference type="EMBL" id="WXA12493.1"/>
    </source>
</evidence>
<name>A0AAU6P4U4_9FLAO</name>
<accession>A0AAU6P4U4</accession>
<organism evidence="3">
    <name type="scientific">Mangrovimonas cancribranchiae</name>
    <dbReference type="NCBI Taxonomy" id="3080055"/>
    <lineage>
        <taxon>Bacteria</taxon>
        <taxon>Pseudomonadati</taxon>
        <taxon>Bacteroidota</taxon>
        <taxon>Flavobacteriia</taxon>
        <taxon>Flavobacteriales</taxon>
        <taxon>Flavobacteriaceae</taxon>
        <taxon>Mangrovimonas</taxon>
    </lineage>
</organism>